<keyword evidence="4" id="KW-1185">Reference proteome</keyword>
<dbReference type="InterPro" id="IPR012337">
    <property type="entry name" value="RNaseH-like_sf"/>
</dbReference>
<dbReference type="InterPro" id="IPR036397">
    <property type="entry name" value="RNaseH_sf"/>
</dbReference>
<dbReference type="Pfam" id="PF00665">
    <property type="entry name" value="rve"/>
    <property type="match status" value="1"/>
</dbReference>
<dbReference type="Pfam" id="PF22483">
    <property type="entry name" value="Mu-transpos_C_2"/>
    <property type="match status" value="1"/>
</dbReference>
<comment type="similarity">
    <text evidence="1">Belongs to the transposase IS21/IS408/IS1162 family.</text>
</comment>
<accession>A0AAI8CKC7</accession>
<sequence>MQNLTAHLNMIRAMKMKPNFSELARIYGIDRRTVKKYYEGYEGKPKNRNKPSKLDKYYDEIKSKLAIKGVTVKGVYEYLKSKDETIGTYSNFNKYVKKKGLKPEKKVKGHPRFETDPGEQAQVDWKENIKLVSRNGEEFVINVLDFKLGYSRYCCFEINRTKTQEELIESLIRIFKDIGGVPKEILFDNAAAVVDITGEKIKVNSRFKSFAKDFGFEVKLCKPRHSYTKGKVEAANKFIYWILPYQGEFETEEDLVRIIKEINAKVNMQPNQTTQVPPALLFQKEKEYLQPLPDKRLIESYLNSYKSVKVQKDSLIYYKGSKYSVPHEYIGKTVQVKEVENKIYIYYNTNLLRIHVIDEKSINYHDEDYKQLMLMRVGQKEELNKICEENLKKFDNLLKVDWSQLFSRV</sequence>
<dbReference type="InterPro" id="IPR054353">
    <property type="entry name" value="IstA-like_C"/>
</dbReference>
<feature type="domain" description="Integrase catalytic" evidence="2">
    <location>
        <begin position="113"/>
        <end position="286"/>
    </location>
</feature>
<dbReference type="GO" id="GO:0015074">
    <property type="term" value="P:DNA integration"/>
    <property type="evidence" value="ECO:0007669"/>
    <property type="project" value="InterPro"/>
</dbReference>
<reference evidence="3 4" key="1">
    <citation type="journal article" date="2015" name="Stand. Genomic Sci.">
        <title>Genome sequence of a native-feather degrading extremely thermophilic Eubacterium, Fervidobacterium islandicum AW-1.</title>
        <authorList>
            <person name="Lee Y.J."/>
            <person name="Jeong H."/>
            <person name="Park G.S."/>
            <person name="Kwak Y."/>
            <person name="Lee S.J."/>
            <person name="Lee S.J."/>
            <person name="Park M.K."/>
            <person name="Kim J.Y."/>
            <person name="Kang H.K."/>
            <person name="Shin J.H."/>
            <person name="Lee D.W."/>
        </authorList>
    </citation>
    <scope>NUCLEOTIDE SEQUENCE [LARGE SCALE GENOMIC DNA]</scope>
    <source>
        <strain evidence="3 4">AW-1</strain>
    </source>
</reference>
<evidence type="ECO:0000313" key="4">
    <source>
        <dbReference type="Proteomes" id="UP000093740"/>
    </source>
</evidence>
<dbReference type="NCBIfam" id="NF033546">
    <property type="entry name" value="transpos_IS21"/>
    <property type="match status" value="1"/>
</dbReference>
<dbReference type="KEGG" id="fia:NA23_01410"/>
<dbReference type="Proteomes" id="UP000093740">
    <property type="component" value="Chromosome"/>
</dbReference>
<dbReference type="GO" id="GO:0003676">
    <property type="term" value="F:nucleic acid binding"/>
    <property type="evidence" value="ECO:0007669"/>
    <property type="project" value="InterPro"/>
</dbReference>
<dbReference type="PANTHER" id="PTHR35004:SF7">
    <property type="entry name" value="INTEGRASE PROTEIN"/>
    <property type="match status" value="1"/>
</dbReference>
<organism evidence="3 4">
    <name type="scientific">Fervidobacterium islandicum</name>
    <dbReference type="NCBI Taxonomy" id="2423"/>
    <lineage>
        <taxon>Bacteria</taxon>
        <taxon>Thermotogati</taxon>
        <taxon>Thermotogota</taxon>
        <taxon>Thermotogae</taxon>
        <taxon>Thermotogales</taxon>
        <taxon>Fervidobacteriaceae</taxon>
        <taxon>Fervidobacterium</taxon>
    </lineage>
</organism>
<dbReference type="RefSeq" id="WP_033191380.1">
    <property type="nucleotide sequence ID" value="NZ_CP014334.2"/>
</dbReference>
<evidence type="ECO:0000256" key="1">
    <source>
        <dbReference type="ARBA" id="ARBA00009277"/>
    </source>
</evidence>
<evidence type="ECO:0000313" key="3">
    <source>
        <dbReference type="EMBL" id="AMW32107.1"/>
    </source>
</evidence>
<protein>
    <submittedName>
        <fullName evidence="3">IS21 family transposase</fullName>
    </submittedName>
</protein>
<dbReference type="PANTHER" id="PTHR35004">
    <property type="entry name" value="TRANSPOSASE RV3428C-RELATED"/>
    <property type="match status" value="1"/>
</dbReference>
<evidence type="ECO:0000259" key="2">
    <source>
        <dbReference type="PROSITE" id="PS50994"/>
    </source>
</evidence>
<dbReference type="EMBL" id="CP014334">
    <property type="protein sequence ID" value="AMW32107.1"/>
    <property type="molecule type" value="Genomic_DNA"/>
</dbReference>
<name>A0AAI8CKC7_FERIS</name>
<dbReference type="SUPFAM" id="SSF53098">
    <property type="entry name" value="Ribonuclease H-like"/>
    <property type="match status" value="1"/>
</dbReference>
<dbReference type="PROSITE" id="PS50994">
    <property type="entry name" value="INTEGRASE"/>
    <property type="match status" value="1"/>
</dbReference>
<dbReference type="AlphaFoldDB" id="A0AAI8CKC7"/>
<dbReference type="Gene3D" id="3.30.420.10">
    <property type="entry name" value="Ribonuclease H-like superfamily/Ribonuclease H"/>
    <property type="match status" value="1"/>
</dbReference>
<dbReference type="InterPro" id="IPR001584">
    <property type="entry name" value="Integrase_cat-core"/>
</dbReference>
<proteinExistence type="inferred from homology"/>
<gene>
    <name evidence="3" type="primary">istA</name>
    <name evidence="3" type="ORF">NA23_01410</name>
</gene>